<sequence length="338" mass="36662">MGRRSQATDEVDYAPVDDVAEPGRRRRSGKVTFLLAVLTLVVLAYGVVRVLSLENNAFLIGAMALTPYVVAGAVMLTFVTLLLRRWFLGLAVLVVTLSLSSLLGPRFLAEEQPAANGQHLRIMTANLRAGLADARTLVDLVRRHEIDVLTMPELTPAAVSALDRAGLSKLLPHHVFDERPGGDGSGIASNLPLRQIVLVDDSTLSQPSAVVDLPGREDIEVTAVHVQPPLTGPDARTWRQELDELPKSTTDKRPRILAGDFNATLDHAAFRDLVDHGYADAGEETGEGMQTTWSSWPTGPPLTIDHIVTDVRCAISSYAVYDLPHSDHRAVMAEVILP</sequence>
<gene>
    <name evidence="3" type="ORF">FHR82_003458</name>
</gene>
<dbReference type="RefSeq" id="WP_184811341.1">
    <property type="nucleotide sequence ID" value="NZ_JACHJQ010000003.1"/>
</dbReference>
<keyword evidence="4" id="KW-1185">Reference proteome</keyword>
<dbReference type="GO" id="GO:0004519">
    <property type="term" value="F:endonuclease activity"/>
    <property type="evidence" value="ECO:0007669"/>
    <property type="project" value="UniProtKB-KW"/>
</dbReference>
<keyword evidence="3" id="KW-0378">Hydrolase</keyword>
<protein>
    <submittedName>
        <fullName evidence="3">Endonuclease/exonuclease/phosphatase (EEP) superfamily protein YafD</fullName>
    </submittedName>
</protein>
<dbReference type="InterPro" id="IPR005135">
    <property type="entry name" value="Endo/exonuclease/phosphatase"/>
</dbReference>
<feature type="transmembrane region" description="Helical" evidence="1">
    <location>
        <begin position="57"/>
        <end position="79"/>
    </location>
</feature>
<keyword evidence="1" id="KW-0812">Transmembrane</keyword>
<dbReference type="SUPFAM" id="SSF56219">
    <property type="entry name" value="DNase I-like"/>
    <property type="match status" value="1"/>
</dbReference>
<keyword evidence="3" id="KW-0269">Exonuclease</keyword>
<evidence type="ECO:0000313" key="3">
    <source>
        <dbReference type="EMBL" id="MBB4907238.1"/>
    </source>
</evidence>
<dbReference type="GO" id="GO:0004527">
    <property type="term" value="F:exonuclease activity"/>
    <property type="evidence" value="ECO:0007669"/>
    <property type="project" value="UniProtKB-KW"/>
</dbReference>
<comment type="caution">
    <text evidence="3">The sequence shown here is derived from an EMBL/GenBank/DDBJ whole genome shotgun (WGS) entry which is preliminary data.</text>
</comment>
<dbReference type="EMBL" id="JACHJQ010000003">
    <property type="protein sequence ID" value="MBB4907238.1"/>
    <property type="molecule type" value="Genomic_DNA"/>
</dbReference>
<name>A0A7W7Q5K9_9PSEU</name>
<keyword evidence="1" id="KW-0472">Membrane</keyword>
<feature type="transmembrane region" description="Helical" evidence="1">
    <location>
        <begin position="31"/>
        <end position="51"/>
    </location>
</feature>
<evidence type="ECO:0000256" key="1">
    <source>
        <dbReference type="SAM" id="Phobius"/>
    </source>
</evidence>
<accession>A0A7W7Q5K9</accession>
<evidence type="ECO:0000313" key="4">
    <source>
        <dbReference type="Proteomes" id="UP000520767"/>
    </source>
</evidence>
<reference evidence="3 4" key="1">
    <citation type="submission" date="2020-08" db="EMBL/GenBank/DDBJ databases">
        <title>Genomic Encyclopedia of Type Strains, Phase III (KMG-III): the genomes of soil and plant-associated and newly described type strains.</title>
        <authorList>
            <person name="Whitman W."/>
        </authorList>
    </citation>
    <scope>NUCLEOTIDE SEQUENCE [LARGE SCALE GENOMIC DNA]</scope>
    <source>
        <strain evidence="3 4">CECT 8960</strain>
    </source>
</reference>
<dbReference type="Pfam" id="PF03372">
    <property type="entry name" value="Exo_endo_phos"/>
    <property type="match status" value="1"/>
</dbReference>
<dbReference type="InterPro" id="IPR036691">
    <property type="entry name" value="Endo/exonu/phosph_ase_sf"/>
</dbReference>
<keyword evidence="3" id="KW-0540">Nuclease</keyword>
<keyword evidence="1" id="KW-1133">Transmembrane helix</keyword>
<proteinExistence type="predicted"/>
<dbReference type="AlphaFoldDB" id="A0A7W7Q5K9"/>
<evidence type="ECO:0000259" key="2">
    <source>
        <dbReference type="Pfam" id="PF03372"/>
    </source>
</evidence>
<feature type="transmembrane region" description="Helical" evidence="1">
    <location>
        <begin position="86"/>
        <end position="108"/>
    </location>
</feature>
<feature type="domain" description="Endonuclease/exonuclease/phosphatase" evidence="2">
    <location>
        <begin position="123"/>
        <end position="328"/>
    </location>
</feature>
<keyword evidence="3" id="KW-0255">Endonuclease</keyword>
<dbReference type="Proteomes" id="UP000520767">
    <property type="component" value="Unassembled WGS sequence"/>
</dbReference>
<organism evidence="3 4">
    <name type="scientific">Actinophytocola algeriensis</name>
    <dbReference type="NCBI Taxonomy" id="1768010"/>
    <lineage>
        <taxon>Bacteria</taxon>
        <taxon>Bacillati</taxon>
        <taxon>Actinomycetota</taxon>
        <taxon>Actinomycetes</taxon>
        <taxon>Pseudonocardiales</taxon>
        <taxon>Pseudonocardiaceae</taxon>
    </lineage>
</organism>
<dbReference type="Gene3D" id="3.60.10.10">
    <property type="entry name" value="Endonuclease/exonuclease/phosphatase"/>
    <property type="match status" value="1"/>
</dbReference>